<dbReference type="PANTHER" id="PTHR46161">
    <property type="entry name" value="NUCLEOSIDE DIPHOSPHATE KINASE"/>
    <property type="match status" value="1"/>
</dbReference>
<evidence type="ECO:0000256" key="9">
    <source>
        <dbReference type="RuleBase" id="RU004013"/>
    </source>
</evidence>
<protein>
    <recommendedName>
        <fullName evidence="2 9">Nucleoside diphosphate kinase</fullName>
        <ecNumber evidence="9">2.7.4.6</ecNumber>
    </recommendedName>
</protein>
<dbReference type="GO" id="GO:0005524">
    <property type="term" value="F:ATP binding"/>
    <property type="evidence" value="ECO:0007669"/>
    <property type="project" value="UniProtKB-KW"/>
</dbReference>
<feature type="non-terminal residue" evidence="11">
    <location>
        <position position="1"/>
    </location>
</feature>
<feature type="binding site" evidence="8">
    <location>
        <position position="89"/>
    </location>
    <ligand>
        <name>ATP</name>
        <dbReference type="ChEBI" id="CHEBI:30616"/>
    </ligand>
</feature>
<dbReference type="EC" id="2.7.4.6" evidence="9"/>
<evidence type="ECO:0000313" key="11">
    <source>
        <dbReference type="EMBL" id="ORZ33089.1"/>
    </source>
</evidence>
<dbReference type="PROSITE" id="PS00469">
    <property type="entry name" value="NDPK"/>
    <property type="match status" value="1"/>
</dbReference>
<comment type="caution">
    <text evidence="11">The sequence shown here is derived from an EMBL/GenBank/DDBJ whole genome shotgun (WGS) entry which is preliminary data.</text>
</comment>
<dbReference type="Proteomes" id="UP000193411">
    <property type="component" value="Unassembled WGS sequence"/>
</dbReference>
<dbReference type="PANTHER" id="PTHR46161:SF3">
    <property type="entry name" value="NUCLEOSIDE DIPHOSPHATE KINASE DDB_G0292928-RELATED"/>
    <property type="match status" value="1"/>
</dbReference>
<feature type="non-terminal residue" evidence="11">
    <location>
        <position position="139"/>
    </location>
</feature>
<feature type="binding site" evidence="8">
    <location>
        <position position="109"/>
    </location>
    <ligand>
        <name>ATP</name>
        <dbReference type="ChEBI" id="CHEBI:30616"/>
    </ligand>
</feature>
<dbReference type="PROSITE" id="PS51374">
    <property type="entry name" value="NDPK_LIKE"/>
    <property type="match status" value="1"/>
</dbReference>
<reference evidence="11 12" key="1">
    <citation type="submission" date="2016-07" db="EMBL/GenBank/DDBJ databases">
        <title>Pervasive Adenine N6-methylation of Active Genes in Fungi.</title>
        <authorList>
            <consortium name="DOE Joint Genome Institute"/>
            <person name="Mondo S.J."/>
            <person name="Dannebaum R.O."/>
            <person name="Kuo R.C."/>
            <person name="Labutti K."/>
            <person name="Haridas S."/>
            <person name="Kuo A."/>
            <person name="Salamov A."/>
            <person name="Ahrendt S.R."/>
            <person name="Lipzen A."/>
            <person name="Sullivan W."/>
            <person name="Andreopoulos W.B."/>
            <person name="Clum A."/>
            <person name="Lindquist E."/>
            <person name="Daum C."/>
            <person name="Ramamoorthy G.K."/>
            <person name="Gryganskyi A."/>
            <person name="Culley D."/>
            <person name="Magnuson J.K."/>
            <person name="James T.Y."/>
            <person name="O'Malley M.A."/>
            <person name="Stajich J.E."/>
            <person name="Spatafora J.W."/>
            <person name="Visel A."/>
            <person name="Grigoriev I.V."/>
        </authorList>
    </citation>
    <scope>NUCLEOTIDE SEQUENCE [LARGE SCALE GENOMIC DNA]</scope>
    <source>
        <strain evidence="11 12">PL171</strain>
    </source>
</reference>
<evidence type="ECO:0000259" key="10">
    <source>
        <dbReference type="SMART" id="SM00562"/>
    </source>
</evidence>
<evidence type="ECO:0000313" key="12">
    <source>
        <dbReference type="Proteomes" id="UP000193411"/>
    </source>
</evidence>
<keyword evidence="7" id="KW-0546">Nucleotide metabolism</keyword>
<evidence type="ECO:0000256" key="6">
    <source>
        <dbReference type="ARBA" id="ARBA00022840"/>
    </source>
</evidence>
<sequence length="139" mass="15613">TLALLKPDIYADPITVADVHAQLPAAGLELVRSRRVHWTPRDAGRFYAEHKGKFFYDRLTSYMTSGPFLAMILHTTDQHDGGDAITRWREMIGPTHPVKAQVVAPTSLRGQFGLTDTRNSFHGSDSIETAVRELDFFFP</sequence>
<gene>
    <name evidence="11" type="ORF">BCR44DRAFT_108983</name>
</gene>
<evidence type="ECO:0000256" key="5">
    <source>
        <dbReference type="ARBA" id="ARBA00022777"/>
    </source>
</evidence>
<keyword evidence="3 9" id="KW-0808">Transferase</keyword>
<feature type="domain" description="Nucleoside diphosphate kinase-like" evidence="10">
    <location>
        <begin position="1"/>
        <end position="139"/>
    </location>
</feature>
<comment type="similarity">
    <text evidence="1 8">Belongs to the NDK family.</text>
</comment>
<feature type="binding site" evidence="8">
    <location>
        <position position="95"/>
    </location>
    <ligand>
        <name>ATP</name>
        <dbReference type="ChEBI" id="CHEBI:30616"/>
    </ligand>
</feature>
<accession>A0A1Y2HEW3</accession>
<dbReference type="EMBL" id="MCFL01000039">
    <property type="protein sequence ID" value="ORZ33089.1"/>
    <property type="molecule type" value="Genomic_DNA"/>
</dbReference>
<feature type="binding site" evidence="8">
    <location>
        <position position="55"/>
    </location>
    <ligand>
        <name>ATP</name>
        <dbReference type="ChEBI" id="CHEBI:30616"/>
    </ligand>
</feature>
<dbReference type="SMART" id="SM00562">
    <property type="entry name" value="NDK"/>
    <property type="match status" value="1"/>
</dbReference>
<evidence type="ECO:0000256" key="1">
    <source>
        <dbReference type="ARBA" id="ARBA00008142"/>
    </source>
</evidence>
<evidence type="ECO:0000256" key="2">
    <source>
        <dbReference type="ARBA" id="ARBA00017632"/>
    </source>
</evidence>
<dbReference type="InterPro" id="IPR023005">
    <property type="entry name" value="Nucleoside_diP_kinase_AS"/>
</dbReference>
<dbReference type="InterPro" id="IPR034907">
    <property type="entry name" value="NDK-like_dom"/>
</dbReference>
<feature type="active site" description="Pros-phosphohistidine intermediate" evidence="8">
    <location>
        <position position="122"/>
    </location>
</feature>
<evidence type="ECO:0000256" key="3">
    <source>
        <dbReference type="ARBA" id="ARBA00022679"/>
    </source>
</evidence>
<dbReference type="STRING" id="765915.A0A1Y2HEW3"/>
<dbReference type="AlphaFoldDB" id="A0A1Y2HEW3"/>
<evidence type="ECO:0000256" key="7">
    <source>
        <dbReference type="ARBA" id="ARBA00023080"/>
    </source>
</evidence>
<dbReference type="SUPFAM" id="SSF54919">
    <property type="entry name" value="Nucleoside diphosphate kinase, NDK"/>
    <property type="match status" value="1"/>
</dbReference>
<name>A0A1Y2HEW3_9FUNG</name>
<proteinExistence type="inferred from homology"/>
<feature type="binding site" evidence="8">
    <location>
        <position position="119"/>
    </location>
    <ligand>
        <name>ATP</name>
        <dbReference type="ChEBI" id="CHEBI:30616"/>
    </ligand>
</feature>
<dbReference type="Pfam" id="PF00334">
    <property type="entry name" value="NDK"/>
    <property type="match status" value="1"/>
</dbReference>
<dbReference type="OrthoDB" id="2162449at2759"/>
<evidence type="ECO:0000256" key="8">
    <source>
        <dbReference type="PROSITE-ProRule" id="PRU00706"/>
    </source>
</evidence>
<dbReference type="InterPro" id="IPR036850">
    <property type="entry name" value="NDK-like_dom_sf"/>
</dbReference>
<dbReference type="GO" id="GO:0004550">
    <property type="term" value="F:nucleoside diphosphate kinase activity"/>
    <property type="evidence" value="ECO:0007669"/>
    <property type="project" value="UniProtKB-EC"/>
</dbReference>
<evidence type="ECO:0000256" key="4">
    <source>
        <dbReference type="ARBA" id="ARBA00022741"/>
    </source>
</evidence>
<feature type="binding site" evidence="8">
    <location>
        <position position="6"/>
    </location>
    <ligand>
        <name>ATP</name>
        <dbReference type="ChEBI" id="CHEBI:30616"/>
    </ligand>
</feature>
<dbReference type="GO" id="GO:0009117">
    <property type="term" value="P:nucleotide metabolic process"/>
    <property type="evidence" value="ECO:0007669"/>
    <property type="project" value="UniProtKB-KW"/>
</dbReference>
<keyword evidence="5 9" id="KW-0418">Kinase</keyword>
<organism evidence="11 12">
    <name type="scientific">Catenaria anguillulae PL171</name>
    <dbReference type="NCBI Taxonomy" id="765915"/>
    <lineage>
        <taxon>Eukaryota</taxon>
        <taxon>Fungi</taxon>
        <taxon>Fungi incertae sedis</taxon>
        <taxon>Blastocladiomycota</taxon>
        <taxon>Blastocladiomycetes</taxon>
        <taxon>Blastocladiales</taxon>
        <taxon>Catenariaceae</taxon>
        <taxon>Catenaria</taxon>
    </lineage>
</organism>
<dbReference type="Gene3D" id="3.30.70.141">
    <property type="entry name" value="Nucleoside diphosphate kinase-like domain"/>
    <property type="match status" value="1"/>
</dbReference>
<comment type="catalytic activity">
    <reaction evidence="9">
        <text>a 2'-deoxyribonucleoside 5'-diphosphate + ATP = a 2'-deoxyribonucleoside 5'-triphosphate + ADP</text>
        <dbReference type="Rhea" id="RHEA:44640"/>
        <dbReference type="ChEBI" id="CHEBI:30616"/>
        <dbReference type="ChEBI" id="CHEBI:61560"/>
        <dbReference type="ChEBI" id="CHEBI:73316"/>
        <dbReference type="ChEBI" id="CHEBI:456216"/>
        <dbReference type="EC" id="2.7.4.6"/>
    </reaction>
</comment>
<keyword evidence="6 9" id="KW-0067">ATP-binding</keyword>
<keyword evidence="4 9" id="KW-0547">Nucleotide-binding</keyword>
<keyword evidence="12" id="KW-1185">Reference proteome</keyword>